<reference evidence="2 3" key="1">
    <citation type="submission" date="2020-08" db="EMBL/GenBank/DDBJ databases">
        <title>Genome sequencing of Purple Non-Sulfur Bacteria from various extreme environments.</title>
        <authorList>
            <person name="Mayer M."/>
        </authorList>
    </citation>
    <scope>NUCLEOTIDE SEQUENCE [LARGE SCALE GENOMIC DNA]</scope>
    <source>
        <strain evidence="2 3">2761</strain>
    </source>
</reference>
<keyword evidence="3" id="KW-1185">Reference proteome</keyword>
<sequence>MNAISSAENMALATAANASGSHAEITRLRAQLARERWRRVRSETALRTRIEHLQQRCDQLRLEASEATALRQRLQAFESGEVFRETGRRLHELEAVVAPLREAAQQRWHLEKALREAHREALTLAAERDRLASECAALAQLHSEPVSDCSGNCDQCVNEDSTRCLLYLSSDAAPCAPQLVHYRALARRLGFRLLHQAPGAVAPETLPALLGCADAVLSEEGQAQGSSGRLLQRHCSLAGKPCLRLPAQDQAAFALALAQLATSFDRMPSHHDART</sequence>
<keyword evidence="1" id="KW-0175">Coiled coil</keyword>
<comment type="caution">
    <text evidence="2">The sequence shown here is derived from an EMBL/GenBank/DDBJ whole genome shotgun (WGS) entry which is preliminary data.</text>
</comment>
<feature type="coiled-coil region" evidence="1">
    <location>
        <begin position="100"/>
        <end position="134"/>
    </location>
</feature>
<evidence type="ECO:0000313" key="3">
    <source>
        <dbReference type="Proteomes" id="UP000587070"/>
    </source>
</evidence>
<dbReference type="EMBL" id="JACIGE010000004">
    <property type="protein sequence ID" value="MBB4246994.1"/>
    <property type="molecule type" value="Genomic_DNA"/>
</dbReference>
<evidence type="ECO:0008006" key="4">
    <source>
        <dbReference type="Google" id="ProtNLM"/>
    </source>
</evidence>
<dbReference type="RefSeq" id="WP_153115509.1">
    <property type="nucleotide sequence ID" value="NZ_JACIGE010000004.1"/>
</dbReference>
<evidence type="ECO:0000256" key="1">
    <source>
        <dbReference type="SAM" id="Coils"/>
    </source>
</evidence>
<accession>A0A840FYQ6</accession>
<feature type="coiled-coil region" evidence="1">
    <location>
        <begin position="43"/>
        <end position="70"/>
    </location>
</feature>
<dbReference type="AlphaFoldDB" id="A0A840FYQ6"/>
<dbReference type="Proteomes" id="UP000587070">
    <property type="component" value="Unassembled WGS sequence"/>
</dbReference>
<proteinExistence type="predicted"/>
<evidence type="ECO:0000313" key="2">
    <source>
        <dbReference type="EMBL" id="MBB4246994.1"/>
    </source>
</evidence>
<protein>
    <recommendedName>
        <fullName evidence="4">DUF2325 domain-containing protein</fullName>
    </recommendedName>
</protein>
<gene>
    <name evidence="2" type="ORF">GGD90_001360</name>
</gene>
<name>A0A840FYQ6_RHOTE</name>
<organism evidence="2 3">
    <name type="scientific">Rhodocyclus tenuis</name>
    <name type="common">Rhodospirillum tenue</name>
    <dbReference type="NCBI Taxonomy" id="1066"/>
    <lineage>
        <taxon>Bacteria</taxon>
        <taxon>Pseudomonadati</taxon>
        <taxon>Pseudomonadota</taxon>
        <taxon>Betaproteobacteria</taxon>
        <taxon>Rhodocyclales</taxon>
        <taxon>Rhodocyclaceae</taxon>
        <taxon>Rhodocyclus</taxon>
    </lineage>
</organism>